<accession>A0A484F6V2</accession>
<dbReference type="InterPro" id="IPR051231">
    <property type="entry name" value="SOSS-B"/>
</dbReference>
<dbReference type="GO" id="GO:0010212">
    <property type="term" value="P:response to ionizing radiation"/>
    <property type="evidence" value="ECO:0007669"/>
    <property type="project" value="TreeGrafter"/>
</dbReference>
<reference evidence="3 4" key="1">
    <citation type="submission" date="2019-03" db="EMBL/GenBank/DDBJ databases">
        <title>Genomic Encyclopedia of Type Strains, Phase IV (KMG-IV): sequencing the most valuable type-strain genomes for metagenomic binning, comparative biology and taxonomic classification.</title>
        <authorList>
            <person name="Goeker M."/>
        </authorList>
    </citation>
    <scope>NUCLEOTIDE SEQUENCE [LARGE SCALE GENOMIC DNA]</scope>
    <source>
        <strain evidence="3 4">DSM 13328</strain>
    </source>
</reference>
<sequence length="484" mass="53353">MAELQEIYEKVKNLISYDDFVAKVEERKEALGGLCDDEMCARLVLSDLGISATEREVVMIESIDENSGNISFVAKVLTIYDPREFNRADGTVGRVATVMAGDSTGRIRISVWDAKVDAIENGEIKTGSSINVSGYTKRGLNGPEVHVGNNGVFALSDEEVNYEIPVRKIDEIKDGMNDITVLGKVLDLGQVKTFTRKDGGEGRVANMTIGDPTGTIRVSMWDDKAELVNELDIGNSVKIQNAYSKVNNFSQKVEISLGNSSVVEIADSEVEYEQKFLKVSEITDGMNGVNLSGVILDISDVRTFNRKDGSEGTIGTITIGDDTGKIRVSLWDDKTVYLDEFDFGESVDIINAYSRMNDFSQSVELNVGSRGNVTASEKEIQYMEKLDNINDILPGKSYSIQGRVIEIGDFREFERDDGTQSMVSNIEVEDDSGHIRVSLWGEHAELVNNVQIGMTVRISDAFSKFGMNEEIELSAGNRTRIAIM</sequence>
<dbReference type="InterPro" id="IPR012340">
    <property type="entry name" value="NA-bd_OB-fold"/>
</dbReference>
<dbReference type="Gene3D" id="2.40.50.140">
    <property type="entry name" value="Nucleic acid-binding proteins"/>
    <property type="match status" value="4"/>
</dbReference>
<dbReference type="SUPFAM" id="SSF50249">
    <property type="entry name" value="Nucleic acid-binding proteins"/>
    <property type="match status" value="4"/>
</dbReference>
<dbReference type="OrthoDB" id="6262at2157"/>
<dbReference type="GO" id="GO:0003677">
    <property type="term" value="F:DNA binding"/>
    <property type="evidence" value="ECO:0007669"/>
    <property type="project" value="UniProtKB-KW"/>
</dbReference>
<keyword evidence="1" id="KW-0238">DNA-binding</keyword>
<organism evidence="3 4">
    <name type="scientific">Methanimicrococcus blatticola</name>
    <dbReference type="NCBI Taxonomy" id="91560"/>
    <lineage>
        <taxon>Archaea</taxon>
        <taxon>Methanobacteriati</taxon>
        <taxon>Methanobacteriota</taxon>
        <taxon>Stenosarchaea group</taxon>
        <taxon>Methanomicrobia</taxon>
        <taxon>Methanosarcinales</taxon>
        <taxon>Methanosarcinaceae</taxon>
        <taxon>Methanimicrococcus</taxon>
    </lineage>
</organism>
<dbReference type="InterPro" id="IPR035203">
    <property type="entry name" value="Cdc24_OB3"/>
</dbReference>
<dbReference type="CDD" id="cd04491">
    <property type="entry name" value="SoSSB_OBF"/>
    <property type="match status" value="4"/>
</dbReference>
<evidence type="ECO:0000256" key="1">
    <source>
        <dbReference type="ARBA" id="ARBA00023125"/>
    </source>
</evidence>
<dbReference type="GO" id="GO:0000724">
    <property type="term" value="P:double-strand break repair via homologous recombination"/>
    <property type="evidence" value="ECO:0007669"/>
    <property type="project" value="TreeGrafter"/>
</dbReference>
<dbReference type="RefSeq" id="WP_133516956.1">
    <property type="nucleotide sequence ID" value="NZ_JAHDUW010000005.1"/>
</dbReference>
<dbReference type="Pfam" id="PF17244">
    <property type="entry name" value="CDC24_OB3"/>
    <property type="match status" value="1"/>
</dbReference>
<dbReference type="NCBIfam" id="NF011288">
    <property type="entry name" value="PRK14699.1"/>
    <property type="match status" value="1"/>
</dbReference>
<proteinExistence type="predicted"/>
<dbReference type="AlphaFoldDB" id="A0A484F6V2"/>
<dbReference type="EMBL" id="SNYS01000006">
    <property type="protein sequence ID" value="TDQ70138.1"/>
    <property type="molecule type" value="Genomic_DNA"/>
</dbReference>
<evidence type="ECO:0000313" key="4">
    <source>
        <dbReference type="Proteomes" id="UP000294855"/>
    </source>
</evidence>
<dbReference type="Proteomes" id="UP000294855">
    <property type="component" value="Unassembled WGS sequence"/>
</dbReference>
<name>A0A484F6V2_9EURY</name>
<evidence type="ECO:0000259" key="2">
    <source>
        <dbReference type="Pfam" id="PF17244"/>
    </source>
</evidence>
<dbReference type="PANTHER" id="PTHR13356">
    <property type="entry name" value="OB FOLD NUCLEIC ACID BINDING PROTEIN-RELATED"/>
    <property type="match status" value="1"/>
</dbReference>
<comment type="caution">
    <text evidence="3">The sequence shown here is derived from an EMBL/GenBank/DDBJ whole genome shotgun (WGS) entry which is preliminary data.</text>
</comment>
<evidence type="ECO:0000313" key="3">
    <source>
        <dbReference type="EMBL" id="TDQ70138.1"/>
    </source>
</evidence>
<keyword evidence="4" id="KW-1185">Reference proteome</keyword>
<gene>
    <name evidence="3" type="ORF">C7391_0477</name>
</gene>
<dbReference type="PANTHER" id="PTHR13356:SF0">
    <property type="entry name" value="SOSS COMPLEX SUBUNIT B HOMOLOG"/>
    <property type="match status" value="1"/>
</dbReference>
<feature type="domain" description="Cell division control protein 24 OB" evidence="2">
    <location>
        <begin position="172"/>
        <end position="260"/>
    </location>
</feature>
<protein>
    <submittedName>
        <fullName evidence="3">Replication factor A1</fullName>
    </submittedName>
</protein>